<name>A0ABP9D4F0_9ACTN</name>
<evidence type="ECO:0000313" key="1">
    <source>
        <dbReference type="EMBL" id="GAA4828686.1"/>
    </source>
</evidence>
<protein>
    <submittedName>
        <fullName evidence="1">Uncharacterized protein</fullName>
    </submittedName>
</protein>
<dbReference type="EMBL" id="BAABIG010000163">
    <property type="protein sequence ID" value="GAA4828686.1"/>
    <property type="molecule type" value="Genomic_DNA"/>
</dbReference>
<dbReference type="Proteomes" id="UP001501265">
    <property type="component" value="Unassembled WGS sequence"/>
</dbReference>
<reference evidence="2" key="1">
    <citation type="journal article" date="2019" name="Int. J. Syst. Evol. Microbiol.">
        <title>The Global Catalogue of Microorganisms (GCM) 10K type strain sequencing project: providing services to taxonomists for standard genome sequencing and annotation.</title>
        <authorList>
            <consortium name="The Broad Institute Genomics Platform"/>
            <consortium name="The Broad Institute Genome Sequencing Center for Infectious Disease"/>
            <person name="Wu L."/>
            <person name="Ma J."/>
        </authorList>
    </citation>
    <scope>NUCLEOTIDE SEQUENCE [LARGE SCALE GENOMIC DNA]</scope>
    <source>
        <strain evidence="2">JCM 18081</strain>
    </source>
</reference>
<sequence>MIVKNKLTIGEELEHYTYLLNQSEYNVNKSSIPRTFMTVQSDSSIIYNVNLTQGKENLSRLRMTTLSS</sequence>
<evidence type="ECO:0000313" key="2">
    <source>
        <dbReference type="Proteomes" id="UP001501265"/>
    </source>
</evidence>
<keyword evidence="2" id="KW-1185">Reference proteome</keyword>
<comment type="caution">
    <text evidence="1">The sequence shown here is derived from an EMBL/GenBank/DDBJ whole genome shotgun (WGS) entry which is preliminary data.</text>
</comment>
<proteinExistence type="predicted"/>
<gene>
    <name evidence="1" type="ORF">GCM10023220_71700</name>
</gene>
<accession>A0ABP9D4F0</accession>
<organism evidence="1 2">
    <name type="scientific">Streptomyces ziwulingensis</name>
    <dbReference type="NCBI Taxonomy" id="1045501"/>
    <lineage>
        <taxon>Bacteria</taxon>
        <taxon>Bacillati</taxon>
        <taxon>Actinomycetota</taxon>
        <taxon>Actinomycetes</taxon>
        <taxon>Kitasatosporales</taxon>
        <taxon>Streptomycetaceae</taxon>
        <taxon>Streptomyces</taxon>
    </lineage>
</organism>